<dbReference type="PROSITE" id="PS00134">
    <property type="entry name" value="TRYPSIN_HIS"/>
    <property type="match status" value="1"/>
</dbReference>
<feature type="domain" description="Peptidase S1" evidence="2">
    <location>
        <begin position="4"/>
        <end position="260"/>
    </location>
</feature>
<accession>A0ABT4K9S3</accession>
<dbReference type="InterPro" id="IPR018114">
    <property type="entry name" value="TRYPSIN_HIS"/>
</dbReference>
<dbReference type="CDD" id="cd00190">
    <property type="entry name" value="Tryp_SPc"/>
    <property type="match status" value="1"/>
</dbReference>
<proteinExistence type="predicted"/>
<keyword evidence="1" id="KW-1015">Disulfide bond</keyword>
<dbReference type="PANTHER" id="PTHR24252">
    <property type="entry name" value="ACROSIN-RELATED"/>
    <property type="match status" value="1"/>
</dbReference>
<evidence type="ECO:0000313" key="3">
    <source>
        <dbReference type="EMBL" id="MCZ4088714.1"/>
    </source>
</evidence>
<comment type="caution">
    <text evidence="3">The sequence shown here is derived from an EMBL/GenBank/DDBJ whole genome shotgun (WGS) entry which is preliminary data.</text>
</comment>
<name>A0ABT4K9S3_9HYPH</name>
<evidence type="ECO:0000256" key="1">
    <source>
        <dbReference type="ARBA" id="ARBA00023157"/>
    </source>
</evidence>
<dbReference type="InterPro" id="IPR009003">
    <property type="entry name" value="Peptidase_S1_PA"/>
</dbReference>
<evidence type="ECO:0000259" key="2">
    <source>
        <dbReference type="PROSITE" id="PS50240"/>
    </source>
</evidence>
<gene>
    <name evidence="3" type="ORF">O3W52_00935</name>
</gene>
<keyword evidence="3" id="KW-0378">Hydrolase</keyword>
<dbReference type="RefSeq" id="WP_269274719.1">
    <property type="nucleotide sequence ID" value="NZ_JAPVOI010000002.1"/>
</dbReference>
<dbReference type="SUPFAM" id="SSF50494">
    <property type="entry name" value="Trypsin-like serine proteases"/>
    <property type="match status" value="1"/>
</dbReference>
<dbReference type="Proteomes" id="UP001079430">
    <property type="component" value="Unassembled WGS sequence"/>
</dbReference>
<dbReference type="GO" id="GO:0008233">
    <property type="term" value="F:peptidase activity"/>
    <property type="evidence" value="ECO:0007669"/>
    <property type="project" value="UniProtKB-KW"/>
</dbReference>
<dbReference type="SMART" id="SM00020">
    <property type="entry name" value="Tryp_SPc"/>
    <property type="match status" value="1"/>
</dbReference>
<dbReference type="PANTHER" id="PTHR24252:SF7">
    <property type="entry name" value="HYALIN"/>
    <property type="match status" value="1"/>
</dbReference>
<organism evidence="3 4">
    <name type="scientific">Sinorhizobium psoraleae</name>
    <dbReference type="NCBI Taxonomy" id="520838"/>
    <lineage>
        <taxon>Bacteria</taxon>
        <taxon>Pseudomonadati</taxon>
        <taxon>Pseudomonadota</taxon>
        <taxon>Alphaproteobacteria</taxon>
        <taxon>Hyphomicrobiales</taxon>
        <taxon>Rhizobiaceae</taxon>
        <taxon>Sinorhizobium/Ensifer group</taxon>
        <taxon>Sinorhizobium</taxon>
    </lineage>
</organism>
<dbReference type="Pfam" id="PF00089">
    <property type="entry name" value="Trypsin"/>
    <property type="match status" value="1"/>
</dbReference>
<dbReference type="InterPro" id="IPR001254">
    <property type="entry name" value="Trypsin_dom"/>
</dbReference>
<reference evidence="3" key="1">
    <citation type="submission" date="2022-10" db="EMBL/GenBank/DDBJ databases">
        <title>Whole genome sequencing of three plant growth promoting bacteria isolated from Vachellia tortilis subsp. raddiana in Morocco.</title>
        <authorList>
            <person name="Hnini M."/>
            <person name="Zouagui R."/>
            <person name="Zouagui H."/>
            <person name="Chemao Elfihri M.-W."/>
            <person name="Ibrahimi A."/>
            <person name="Sbabou L."/>
            <person name="Aurag J."/>
        </authorList>
    </citation>
    <scope>NUCLEOTIDE SEQUENCE</scope>
    <source>
        <strain evidence="3">LMR678</strain>
    </source>
</reference>
<dbReference type="InterPro" id="IPR001314">
    <property type="entry name" value="Peptidase_S1A"/>
</dbReference>
<dbReference type="Gene3D" id="2.40.10.10">
    <property type="entry name" value="Trypsin-like serine proteases"/>
    <property type="match status" value="1"/>
</dbReference>
<dbReference type="PRINTS" id="PR00722">
    <property type="entry name" value="CHYMOTRYPSIN"/>
</dbReference>
<dbReference type="EMBL" id="JAPVOI010000002">
    <property type="protein sequence ID" value="MCZ4088714.1"/>
    <property type="molecule type" value="Genomic_DNA"/>
</dbReference>
<dbReference type="GO" id="GO:0006508">
    <property type="term" value="P:proteolysis"/>
    <property type="evidence" value="ECO:0007669"/>
    <property type="project" value="UniProtKB-KW"/>
</dbReference>
<keyword evidence="4" id="KW-1185">Reference proteome</keyword>
<dbReference type="InterPro" id="IPR043504">
    <property type="entry name" value="Peptidase_S1_PA_chymotrypsin"/>
</dbReference>
<protein>
    <submittedName>
        <fullName evidence="3">Serine protease</fullName>
    </submittedName>
</protein>
<keyword evidence="3" id="KW-0645">Protease</keyword>
<evidence type="ECO:0000313" key="4">
    <source>
        <dbReference type="Proteomes" id="UP001079430"/>
    </source>
</evidence>
<dbReference type="PROSITE" id="PS50240">
    <property type="entry name" value="TRYPSIN_DOM"/>
    <property type="match status" value="1"/>
</dbReference>
<sequence length="279" mass="29823">MPKIINGKSARVGMFPWVVSIGSGGAQSFLGHECGGTLITDKFILTAAHCFLDSARPEDFRVQMGAVTLSKYTDKPAVRRILFQKNFNRATNEADIALLELIAPVVRSPEVSWIGIQDRQSFDNSGHETASPRIKYTLTGFGFIATGDLPVQLQYADDIPSLTTAECHAIKVWNKAIMADTLKPDMICAGDTSNVEGSDACKGDSGGGLIFTKDGTKLVAGVASRGALPDGSLDCTQQPLRVGVYTRISAYAAEIEMCVKGIEPCSFVPPGQQVFAADN</sequence>